<accession>A0A822Y896</accession>
<dbReference type="EMBL" id="DUZY01000002">
    <property type="protein sequence ID" value="DAD27426.1"/>
    <property type="molecule type" value="Genomic_DNA"/>
</dbReference>
<protein>
    <submittedName>
        <fullName evidence="1">Uncharacterized protein</fullName>
    </submittedName>
</protein>
<name>A0A822Y896_NELNU</name>
<evidence type="ECO:0000313" key="1">
    <source>
        <dbReference type="EMBL" id="DAD27426.1"/>
    </source>
</evidence>
<reference evidence="1 2" key="1">
    <citation type="journal article" date="2020" name="Mol. Biol. Evol.">
        <title>Distinct Expression and Methylation Patterns for Genes with Different Fates following a Single Whole-Genome Duplication in Flowering Plants.</title>
        <authorList>
            <person name="Shi T."/>
            <person name="Rahmani R.S."/>
            <person name="Gugger P.F."/>
            <person name="Wang M."/>
            <person name="Li H."/>
            <person name="Zhang Y."/>
            <person name="Li Z."/>
            <person name="Wang Q."/>
            <person name="Van de Peer Y."/>
            <person name="Marchal K."/>
            <person name="Chen J."/>
        </authorList>
    </citation>
    <scope>NUCLEOTIDE SEQUENCE [LARGE SCALE GENOMIC DNA]</scope>
    <source>
        <tissue evidence="1">Leaf</tissue>
    </source>
</reference>
<evidence type="ECO:0000313" key="2">
    <source>
        <dbReference type="Proteomes" id="UP000607653"/>
    </source>
</evidence>
<organism evidence="1 2">
    <name type="scientific">Nelumbo nucifera</name>
    <name type="common">Sacred lotus</name>
    <dbReference type="NCBI Taxonomy" id="4432"/>
    <lineage>
        <taxon>Eukaryota</taxon>
        <taxon>Viridiplantae</taxon>
        <taxon>Streptophyta</taxon>
        <taxon>Embryophyta</taxon>
        <taxon>Tracheophyta</taxon>
        <taxon>Spermatophyta</taxon>
        <taxon>Magnoliopsida</taxon>
        <taxon>Proteales</taxon>
        <taxon>Nelumbonaceae</taxon>
        <taxon>Nelumbo</taxon>
    </lineage>
</organism>
<proteinExistence type="predicted"/>
<sequence length="83" mass="9749">MWPLMVDTEQNHNTFIPNIPYVGDHLDPPWCWDYAPSFLLPVLDKWFVVGPELLNEIFLEGFQNTKQVFMYDISFSRAAIELS</sequence>
<dbReference type="Proteomes" id="UP000607653">
    <property type="component" value="Unassembled WGS sequence"/>
</dbReference>
<keyword evidence="2" id="KW-1185">Reference proteome</keyword>
<dbReference type="AlphaFoldDB" id="A0A822Y896"/>
<comment type="caution">
    <text evidence="1">The sequence shown here is derived from an EMBL/GenBank/DDBJ whole genome shotgun (WGS) entry which is preliminary data.</text>
</comment>
<gene>
    <name evidence="1" type="ORF">HUJ06_028894</name>
</gene>